<organism evidence="2 3">
    <name type="scientific">Burkholderia gladioli</name>
    <name type="common">Pseudomonas marginata</name>
    <name type="synonym">Phytomonas marginata</name>
    <dbReference type="NCBI Taxonomy" id="28095"/>
    <lineage>
        <taxon>Bacteria</taxon>
        <taxon>Pseudomonadati</taxon>
        <taxon>Pseudomonadota</taxon>
        <taxon>Betaproteobacteria</taxon>
        <taxon>Burkholderiales</taxon>
        <taxon>Burkholderiaceae</taxon>
        <taxon>Burkholderia</taxon>
    </lineage>
</organism>
<proteinExistence type="predicted"/>
<dbReference type="EMBL" id="JPGG01000005">
    <property type="protein sequence ID" value="KGC24736.1"/>
    <property type="molecule type" value="Genomic_DNA"/>
</dbReference>
<gene>
    <name evidence="2" type="ORF">DM48_8098</name>
</gene>
<sequence>MGEAKRRGRSEKRATKTKGPASASLSRMAEWANLSVDEDLYLYCSNLYVAAAHLSMPVENPGAKKLRIEGVGTLAFADLPINRGMLAVTKELSEQGADQPLRFSMCWRIMHFGDVIAETERFANWIRPGTEQGEIEVAEALIRACATARIDMANDKGSFDMDDVARLAAEIDARLEANESNVGSSEENGKS</sequence>
<evidence type="ECO:0000256" key="1">
    <source>
        <dbReference type="SAM" id="MobiDB-lite"/>
    </source>
</evidence>
<dbReference type="AlphaFoldDB" id="A0AAW3FAS1"/>
<evidence type="ECO:0000313" key="3">
    <source>
        <dbReference type="Proteomes" id="UP000029590"/>
    </source>
</evidence>
<evidence type="ECO:0000313" key="2">
    <source>
        <dbReference type="EMBL" id="KGC24736.1"/>
    </source>
</evidence>
<protein>
    <submittedName>
        <fullName evidence="2">Uncharacterized protein</fullName>
    </submittedName>
</protein>
<accession>A0AAW3FAS1</accession>
<comment type="caution">
    <text evidence="2">The sequence shown here is derived from an EMBL/GenBank/DDBJ whole genome shotgun (WGS) entry which is preliminary data.</text>
</comment>
<feature type="compositionally biased region" description="Basic residues" evidence="1">
    <location>
        <begin position="1"/>
        <end position="10"/>
    </location>
</feature>
<dbReference type="Proteomes" id="UP000029590">
    <property type="component" value="Unassembled WGS sequence"/>
</dbReference>
<name>A0AAW3FAS1_BURGA</name>
<reference evidence="2 3" key="1">
    <citation type="submission" date="2014-04" db="EMBL/GenBank/DDBJ databases">
        <authorList>
            <person name="Bishop-Lilly K.A."/>
            <person name="Broomall S.M."/>
            <person name="Chain P.S."/>
            <person name="Chertkov O."/>
            <person name="Coyne S.R."/>
            <person name="Daligault H.E."/>
            <person name="Davenport K.W."/>
            <person name="Erkkila T."/>
            <person name="Frey K.G."/>
            <person name="Gibbons H.S."/>
            <person name="Gu W."/>
            <person name="Jaissle J."/>
            <person name="Johnson S.L."/>
            <person name="Koroleva G.I."/>
            <person name="Ladner J.T."/>
            <person name="Lo C.-C."/>
            <person name="Minogue T.D."/>
            <person name="Munk C."/>
            <person name="Palacios G.F."/>
            <person name="Redden C.L."/>
            <person name="Rosenzweig C.N."/>
            <person name="Scholz M.B."/>
            <person name="Teshima H."/>
            <person name="Xu Y."/>
        </authorList>
    </citation>
    <scope>NUCLEOTIDE SEQUENCE [LARGE SCALE GENOMIC DNA]</scope>
    <source>
        <strain evidence="3">gladioli</strain>
    </source>
</reference>
<feature type="region of interest" description="Disordered" evidence="1">
    <location>
        <begin position="1"/>
        <end position="21"/>
    </location>
</feature>